<evidence type="ECO:0000256" key="2">
    <source>
        <dbReference type="ARBA" id="ARBA00005783"/>
    </source>
</evidence>
<dbReference type="Pfam" id="PF21638">
    <property type="entry name" value="SDA1_C"/>
    <property type="match status" value="1"/>
</dbReference>
<dbReference type="EnsemblMetazoa" id="ACOM024232-RA">
    <property type="protein sequence ID" value="ACOM024232-PA.1"/>
    <property type="gene ID" value="ACOM024232"/>
</dbReference>
<evidence type="ECO:0000256" key="6">
    <source>
        <dbReference type="ARBA" id="ARBA00022927"/>
    </source>
</evidence>
<dbReference type="InterPro" id="IPR012977">
    <property type="entry name" value="SDA1_N"/>
</dbReference>
<dbReference type="GO" id="GO:0042273">
    <property type="term" value="P:ribosomal large subunit biogenesis"/>
    <property type="evidence" value="ECO:0007669"/>
    <property type="project" value="InterPro"/>
</dbReference>
<feature type="region of interest" description="Disordered" evidence="8">
    <location>
        <begin position="529"/>
        <end position="640"/>
    </location>
</feature>
<dbReference type="PANTHER" id="PTHR12730">
    <property type="entry name" value="HSDA/SDA1-RELATED"/>
    <property type="match status" value="1"/>
</dbReference>
<dbReference type="InterPro" id="IPR048292">
    <property type="entry name" value="SDA1_C"/>
</dbReference>
<evidence type="ECO:0000259" key="9">
    <source>
        <dbReference type="Pfam" id="PF05285"/>
    </source>
</evidence>
<dbReference type="InterPro" id="IPR016024">
    <property type="entry name" value="ARM-type_fold"/>
</dbReference>
<feature type="domain" description="SDA1 C-terminal" evidence="11">
    <location>
        <begin position="869"/>
        <end position="914"/>
    </location>
</feature>
<dbReference type="VEuPathDB" id="VectorBase:ACON2_036742"/>
<keyword evidence="5" id="KW-0690">Ribosome biogenesis</keyword>
<feature type="domain" description="SDA1 N-terminal" evidence="10">
    <location>
        <begin position="61"/>
        <end position="424"/>
    </location>
</feature>
<evidence type="ECO:0000256" key="4">
    <source>
        <dbReference type="ARBA" id="ARBA00022448"/>
    </source>
</evidence>
<feature type="compositionally biased region" description="Basic and acidic residues" evidence="8">
    <location>
        <begin position="703"/>
        <end position="725"/>
    </location>
</feature>
<feature type="region of interest" description="Disordered" evidence="8">
    <location>
        <begin position="843"/>
        <end position="879"/>
    </location>
</feature>
<feature type="region of interest" description="Disordered" evidence="8">
    <location>
        <begin position="703"/>
        <end position="738"/>
    </location>
</feature>
<dbReference type="PANTHER" id="PTHR12730:SF0">
    <property type="entry name" value="PROTEIN SDA1 HOMOLOG"/>
    <property type="match status" value="1"/>
</dbReference>
<dbReference type="Pfam" id="PF08158">
    <property type="entry name" value="SDA1_HEAT"/>
    <property type="match status" value="1"/>
</dbReference>
<feature type="compositionally biased region" description="Acidic residues" evidence="8">
    <location>
        <begin position="541"/>
        <end position="583"/>
    </location>
</feature>
<dbReference type="SUPFAM" id="SSF48371">
    <property type="entry name" value="ARM repeat"/>
    <property type="match status" value="1"/>
</dbReference>
<evidence type="ECO:0000256" key="5">
    <source>
        <dbReference type="ARBA" id="ARBA00022517"/>
    </source>
</evidence>
<organism evidence="12">
    <name type="scientific">Anopheles coluzzii</name>
    <name type="common">African malaria mosquito</name>
    <dbReference type="NCBI Taxonomy" id="1518534"/>
    <lineage>
        <taxon>Eukaryota</taxon>
        <taxon>Metazoa</taxon>
        <taxon>Ecdysozoa</taxon>
        <taxon>Arthropoda</taxon>
        <taxon>Hexapoda</taxon>
        <taxon>Insecta</taxon>
        <taxon>Pterygota</taxon>
        <taxon>Neoptera</taxon>
        <taxon>Endopterygota</taxon>
        <taxon>Diptera</taxon>
        <taxon>Nematocera</taxon>
        <taxon>Culicoidea</taxon>
        <taxon>Culicidae</taxon>
        <taxon>Anophelinae</taxon>
        <taxon>Anopheles</taxon>
    </lineage>
</organism>
<evidence type="ECO:0000259" key="11">
    <source>
        <dbReference type="Pfam" id="PF21638"/>
    </source>
</evidence>
<evidence type="ECO:0000313" key="12">
    <source>
        <dbReference type="EnsemblMetazoa" id="ACOM024232-PA.1"/>
    </source>
</evidence>
<keyword evidence="6" id="KW-0653">Protein transport</keyword>
<feature type="domain" description="SDA1 middle" evidence="9">
    <location>
        <begin position="566"/>
        <end position="711"/>
    </location>
</feature>
<evidence type="ECO:0000256" key="1">
    <source>
        <dbReference type="ARBA" id="ARBA00004123"/>
    </source>
</evidence>
<dbReference type="AlphaFoldDB" id="A0A8W7P3M2"/>
<accession>A0A8W7P3M2</accession>
<evidence type="ECO:0000256" key="3">
    <source>
        <dbReference type="ARBA" id="ARBA00013636"/>
    </source>
</evidence>
<evidence type="ECO:0000256" key="8">
    <source>
        <dbReference type="SAM" id="MobiDB-lite"/>
    </source>
</evidence>
<dbReference type="Proteomes" id="UP000075882">
    <property type="component" value="Unassembled WGS sequence"/>
</dbReference>
<name>A0A8W7P3M2_ANOCL</name>
<keyword evidence="7" id="KW-0539">Nucleus</keyword>
<dbReference type="GO" id="GO:0005730">
    <property type="term" value="C:nucleolus"/>
    <property type="evidence" value="ECO:0007669"/>
    <property type="project" value="TreeGrafter"/>
</dbReference>
<feature type="domain" description="SDA1 middle" evidence="9">
    <location>
        <begin position="726"/>
        <end position="851"/>
    </location>
</feature>
<reference evidence="12" key="1">
    <citation type="submission" date="2022-08" db="UniProtKB">
        <authorList>
            <consortium name="EnsemblMetazoa"/>
        </authorList>
    </citation>
    <scope>IDENTIFICATION</scope>
</reference>
<feature type="compositionally biased region" description="Basic residues" evidence="8">
    <location>
        <begin position="593"/>
        <end position="605"/>
    </location>
</feature>
<proteinExistence type="inferred from homology"/>
<protein>
    <recommendedName>
        <fullName evidence="3">Protein SDA1 homolog</fullName>
    </recommendedName>
</protein>
<evidence type="ECO:0000259" key="10">
    <source>
        <dbReference type="Pfam" id="PF08158"/>
    </source>
</evidence>
<keyword evidence="4" id="KW-0813">Transport</keyword>
<dbReference type="InterPro" id="IPR027312">
    <property type="entry name" value="Sda1"/>
</dbReference>
<feature type="compositionally biased region" description="Basic and acidic residues" evidence="8">
    <location>
        <begin position="843"/>
        <end position="865"/>
    </location>
</feature>
<sequence>MVRHNNQLPDNLPQLQNLIKRDPESYRDEFLQQYHHFHSVLDIFRLEPDKENKSLCESIMFLAQIAQCYLEDLKAFPQTLVDLLKTHSTTLDPEMRNTFCRALILLRNKNLISPLDLLELFFQLLRCPDKALRTFLENHIINDIKNMNAKQKDMKLNSTLQNFMYTMLRDTNPKAAKMSVDIMIELYRKQVWNDAKTVNVIANVGCFSKFTKVLVASLKFFLGTDQQEEDEDEEDSDREVDLKGIMMAAKVNKKTKKRKKKVEAAKKLYTQAQKKKKRPVAFNFSAIHLIHNPQGMAESLFKQLQDGNERFEVKLMHLDVISRLIGIHELFLFSFYPYITRFVQPHQRQVTRILQFAAQASHELIPPEIIEPVIKTLVNNFVTERNSSDVMAIGLNAVREICVRCPLAMNEDLLRDLTMYKNYKEKSVMMASKALIMLYREQMPTLLAKKDRGRPTEASVEIKAKRYGEINAAEYIPGTEALLREDAPELEGDAGPGEDESDSDWIDVDSSEDEFEAALREEKGKKGITMIKSSKNKKKEDEEDEEDEDEEEEEDEEDDEDEEEDEDDEGDWEDCSDEEEEEEQKQIEEQKQKKSKKRGKYRPKKIPTVTKATAASKEAETVSEQPAEEKPGEQTLNTAEAMQELALTKIFTDADFARIEQERVKKQVTHHSRKRQLETERSEFVKLDAIEMIYKRRKADKQARVESMQRGREDREKFGYKDNRMNPHCSKTNREKQKNKNFTMIRHKVRGKVKKSFRDKQMSLRKHLLHPGEQTLNTAEAMQELALTKIFTDADFARIEQERVKKQVTHHSRKRQLETERSEFVKLDAIEMIYKRRKADKQARVESMQRGREDREKFGYKDNRMNPHCSKTNREKQKNKNFTMIRHKVRGKVKKSFRDKQMSLRKHLLHVKKMK</sequence>
<feature type="region of interest" description="Disordered" evidence="8">
    <location>
        <begin position="489"/>
        <end position="515"/>
    </location>
</feature>
<evidence type="ECO:0000256" key="7">
    <source>
        <dbReference type="ARBA" id="ARBA00023242"/>
    </source>
</evidence>
<dbReference type="InterPro" id="IPR007949">
    <property type="entry name" value="SDA1_MD"/>
</dbReference>
<dbReference type="Pfam" id="PF05285">
    <property type="entry name" value="SDA1_dom"/>
    <property type="match status" value="2"/>
</dbReference>
<comment type="subcellular location">
    <subcellularLocation>
        <location evidence="1">Nucleus</location>
    </subcellularLocation>
</comment>
<dbReference type="GO" id="GO:0000055">
    <property type="term" value="P:ribosomal large subunit export from nucleus"/>
    <property type="evidence" value="ECO:0007669"/>
    <property type="project" value="InterPro"/>
</dbReference>
<comment type="similarity">
    <text evidence="2">Belongs to the SDA1 family.</text>
</comment>
<dbReference type="GO" id="GO:0015031">
    <property type="term" value="P:protein transport"/>
    <property type="evidence" value="ECO:0007669"/>
    <property type="project" value="UniProtKB-KW"/>
</dbReference>